<name>A0A433QL56_9FUNG</name>
<sequence>MPPSRIDKALLLLPPFDQLLGSTRDRISRLKHRYPCDDELITHLMHMDPRLVALVPYLVWIPYEQFFDVQKVGQGGFATVWKARFKANQGFDVILALKEIDVSFQQEIVLQTVISLQNNSRIMNVIGLSKDPESGRNLIVMAFAKGGSLEKRLDETELRGPWSDTFGAALRVSTALASLHLIGVTHNDLHPGNIGRP</sequence>
<organism evidence="3 4">
    <name type="scientific">Jimgerdemannia flammicorona</name>
    <dbReference type="NCBI Taxonomy" id="994334"/>
    <lineage>
        <taxon>Eukaryota</taxon>
        <taxon>Fungi</taxon>
        <taxon>Fungi incertae sedis</taxon>
        <taxon>Mucoromycota</taxon>
        <taxon>Mucoromycotina</taxon>
        <taxon>Endogonomycetes</taxon>
        <taxon>Endogonales</taxon>
        <taxon>Endogonaceae</taxon>
        <taxon>Jimgerdemannia</taxon>
    </lineage>
</organism>
<accession>A0A433QL56</accession>
<feature type="binding site" evidence="1">
    <location>
        <position position="98"/>
    </location>
    <ligand>
        <name>ATP</name>
        <dbReference type="ChEBI" id="CHEBI:30616"/>
    </ligand>
</feature>
<dbReference type="EMBL" id="RBNJ01003797">
    <property type="protein sequence ID" value="RUS30509.1"/>
    <property type="molecule type" value="Genomic_DNA"/>
</dbReference>
<dbReference type="SUPFAM" id="SSF56112">
    <property type="entry name" value="Protein kinase-like (PK-like)"/>
    <property type="match status" value="1"/>
</dbReference>
<dbReference type="GO" id="GO:0004672">
    <property type="term" value="F:protein kinase activity"/>
    <property type="evidence" value="ECO:0007669"/>
    <property type="project" value="InterPro"/>
</dbReference>
<dbReference type="AlphaFoldDB" id="A0A433QL56"/>
<keyword evidence="4" id="KW-1185">Reference proteome</keyword>
<keyword evidence="3" id="KW-0808">Transferase</keyword>
<feature type="domain" description="Protein kinase" evidence="2">
    <location>
        <begin position="66"/>
        <end position="197"/>
    </location>
</feature>
<keyword evidence="1" id="KW-0547">Nucleotide-binding</keyword>
<proteinExistence type="predicted"/>
<dbReference type="PROSITE" id="PS50011">
    <property type="entry name" value="PROTEIN_KINASE_DOM"/>
    <property type="match status" value="1"/>
</dbReference>
<dbReference type="InterPro" id="IPR044576">
    <property type="entry name" value="At4g25390-like"/>
</dbReference>
<dbReference type="GO" id="GO:0005524">
    <property type="term" value="F:ATP binding"/>
    <property type="evidence" value="ECO:0007669"/>
    <property type="project" value="UniProtKB-UniRule"/>
</dbReference>
<comment type="caution">
    <text evidence="3">The sequence shown here is derived from an EMBL/GenBank/DDBJ whole genome shotgun (WGS) entry which is preliminary data.</text>
</comment>
<gene>
    <name evidence="3" type="ORF">BC938DRAFT_479295</name>
</gene>
<evidence type="ECO:0000256" key="1">
    <source>
        <dbReference type="PROSITE-ProRule" id="PRU10141"/>
    </source>
</evidence>
<dbReference type="PROSITE" id="PS00107">
    <property type="entry name" value="PROTEIN_KINASE_ATP"/>
    <property type="match status" value="1"/>
</dbReference>
<evidence type="ECO:0000313" key="3">
    <source>
        <dbReference type="EMBL" id="RUS30509.1"/>
    </source>
</evidence>
<dbReference type="Pfam" id="PF07714">
    <property type="entry name" value="PK_Tyr_Ser-Thr"/>
    <property type="match status" value="1"/>
</dbReference>
<dbReference type="InterPro" id="IPR001245">
    <property type="entry name" value="Ser-Thr/Tyr_kinase_cat_dom"/>
</dbReference>
<dbReference type="InterPro" id="IPR011009">
    <property type="entry name" value="Kinase-like_dom_sf"/>
</dbReference>
<dbReference type="InterPro" id="IPR000719">
    <property type="entry name" value="Prot_kinase_dom"/>
</dbReference>
<dbReference type="Proteomes" id="UP000274822">
    <property type="component" value="Unassembled WGS sequence"/>
</dbReference>
<dbReference type="Gene3D" id="1.10.510.10">
    <property type="entry name" value="Transferase(Phosphotransferase) domain 1"/>
    <property type="match status" value="1"/>
</dbReference>
<dbReference type="PANTHER" id="PTHR46821">
    <property type="entry name" value="OS07G0586332 PROTEIN"/>
    <property type="match status" value="1"/>
</dbReference>
<keyword evidence="1" id="KW-0067">ATP-binding</keyword>
<dbReference type="InterPro" id="IPR017441">
    <property type="entry name" value="Protein_kinase_ATP_BS"/>
</dbReference>
<dbReference type="PANTHER" id="PTHR46821:SF2">
    <property type="entry name" value="OS03G0251700 PROTEIN"/>
    <property type="match status" value="1"/>
</dbReference>
<evidence type="ECO:0000259" key="2">
    <source>
        <dbReference type="PROSITE" id="PS50011"/>
    </source>
</evidence>
<evidence type="ECO:0000313" key="4">
    <source>
        <dbReference type="Proteomes" id="UP000274822"/>
    </source>
</evidence>
<protein>
    <submittedName>
        <fullName evidence="3">Kinase-like domain-containing protein</fullName>
    </submittedName>
</protein>
<keyword evidence="3" id="KW-0418">Kinase</keyword>
<reference evidence="3 4" key="1">
    <citation type="journal article" date="2018" name="New Phytol.">
        <title>Phylogenomics of Endogonaceae and evolution of mycorrhizas within Mucoromycota.</title>
        <authorList>
            <person name="Chang Y."/>
            <person name="Desiro A."/>
            <person name="Na H."/>
            <person name="Sandor L."/>
            <person name="Lipzen A."/>
            <person name="Clum A."/>
            <person name="Barry K."/>
            <person name="Grigoriev I.V."/>
            <person name="Martin F.M."/>
            <person name="Stajich J.E."/>
            <person name="Smith M.E."/>
            <person name="Bonito G."/>
            <person name="Spatafora J.W."/>
        </authorList>
    </citation>
    <scope>NUCLEOTIDE SEQUENCE [LARGE SCALE GENOMIC DNA]</scope>
    <source>
        <strain evidence="3 4">AD002</strain>
    </source>
</reference>